<dbReference type="PROSITE" id="PS00622">
    <property type="entry name" value="HTH_LUXR_1"/>
    <property type="match status" value="1"/>
</dbReference>
<dbReference type="PANTHER" id="PTHR43214:SF24">
    <property type="entry name" value="TRANSCRIPTIONAL REGULATORY PROTEIN NARL-RELATED"/>
    <property type="match status" value="1"/>
</dbReference>
<evidence type="ECO:0000256" key="5">
    <source>
        <dbReference type="PROSITE-ProRule" id="PRU00169"/>
    </source>
</evidence>
<dbReference type="InterPro" id="IPR016032">
    <property type="entry name" value="Sig_transdc_resp-reg_C-effctor"/>
</dbReference>
<evidence type="ECO:0000259" key="7">
    <source>
        <dbReference type="PROSITE" id="PS50043"/>
    </source>
</evidence>
<dbReference type="InterPro" id="IPR001789">
    <property type="entry name" value="Sig_transdc_resp-reg_receiver"/>
</dbReference>
<dbReference type="Pfam" id="PF00196">
    <property type="entry name" value="GerE"/>
    <property type="match status" value="1"/>
</dbReference>
<dbReference type="InterPro" id="IPR011006">
    <property type="entry name" value="CheY-like_superfamily"/>
</dbReference>
<feature type="modified residue" description="4-aspartylphosphate" evidence="5">
    <location>
        <position position="185"/>
    </location>
</feature>
<dbReference type="GO" id="GO:0003677">
    <property type="term" value="F:DNA binding"/>
    <property type="evidence" value="ECO:0007669"/>
    <property type="project" value="UniProtKB-KW"/>
</dbReference>
<organism evidence="9 10">
    <name type="scientific">Nonomuraea glycinis</name>
    <dbReference type="NCBI Taxonomy" id="2047744"/>
    <lineage>
        <taxon>Bacteria</taxon>
        <taxon>Bacillati</taxon>
        <taxon>Actinomycetota</taxon>
        <taxon>Actinomycetes</taxon>
        <taxon>Streptosporangiales</taxon>
        <taxon>Streptosporangiaceae</taxon>
        <taxon>Nonomuraea</taxon>
    </lineage>
</organism>
<dbReference type="GO" id="GO:0000160">
    <property type="term" value="P:phosphorelay signal transduction system"/>
    <property type="evidence" value="ECO:0007669"/>
    <property type="project" value="InterPro"/>
</dbReference>
<evidence type="ECO:0000313" key="9">
    <source>
        <dbReference type="EMBL" id="GGP17933.1"/>
    </source>
</evidence>
<proteinExistence type="predicted"/>
<dbReference type="CDD" id="cd17535">
    <property type="entry name" value="REC_NarL-like"/>
    <property type="match status" value="1"/>
</dbReference>
<keyword evidence="3" id="KW-0238">DNA-binding</keyword>
<dbReference type="InterPro" id="IPR003594">
    <property type="entry name" value="HATPase_dom"/>
</dbReference>
<protein>
    <recommendedName>
        <fullName evidence="11">Response regulator transcription factor</fullName>
    </recommendedName>
</protein>
<dbReference type="Pfam" id="PF02518">
    <property type="entry name" value="HATPase_c"/>
    <property type="match status" value="1"/>
</dbReference>
<dbReference type="SUPFAM" id="SSF52172">
    <property type="entry name" value="CheY-like"/>
    <property type="match status" value="1"/>
</dbReference>
<dbReference type="SUPFAM" id="SSF55874">
    <property type="entry name" value="ATPase domain of HSP90 chaperone/DNA topoisomerase II/histidine kinase"/>
    <property type="match status" value="1"/>
</dbReference>
<keyword evidence="1 5" id="KW-0597">Phosphoprotein</keyword>
<reference evidence="9" key="1">
    <citation type="journal article" date="2014" name="Int. J. Syst. Evol. Microbiol.">
        <title>Complete genome sequence of Corynebacterium casei LMG S-19264T (=DSM 44701T), isolated from a smear-ripened cheese.</title>
        <authorList>
            <consortium name="US DOE Joint Genome Institute (JGI-PGF)"/>
            <person name="Walter F."/>
            <person name="Albersmeier A."/>
            <person name="Kalinowski J."/>
            <person name="Ruckert C."/>
        </authorList>
    </citation>
    <scope>NUCLEOTIDE SEQUENCE</scope>
    <source>
        <strain evidence="9">CGMCC 4.7430</strain>
    </source>
</reference>
<dbReference type="PRINTS" id="PR00038">
    <property type="entry name" value="HTHLUXR"/>
</dbReference>
<keyword evidence="10" id="KW-1185">Reference proteome</keyword>
<evidence type="ECO:0000256" key="1">
    <source>
        <dbReference type="ARBA" id="ARBA00022553"/>
    </source>
</evidence>
<feature type="domain" description="HTH luxR-type" evidence="7">
    <location>
        <begin position="282"/>
        <end position="347"/>
    </location>
</feature>
<evidence type="ECO:0000256" key="6">
    <source>
        <dbReference type="SAM" id="MobiDB-lite"/>
    </source>
</evidence>
<dbReference type="Gene3D" id="3.30.565.10">
    <property type="entry name" value="Histidine kinase-like ATPase, C-terminal domain"/>
    <property type="match status" value="1"/>
</dbReference>
<dbReference type="CDD" id="cd06170">
    <property type="entry name" value="LuxR_C_like"/>
    <property type="match status" value="1"/>
</dbReference>
<feature type="region of interest" description="Disordered" evidence="6">
    <location>
        <begin position="90"/>
        <end position="121"/>
    </location>
</feature>
<comment type="caution">
    <text evidence="9">The sequence shown here is derived from an EMBL/GenBank/DDBJ whole genome shotgun (WGS) entry which is preliminary data.</text>
</comment>
<dbReference type="Proteomes" id="UP000660745">
    <property type="component" value="Unassembled WGS sequence"/>
</dbReference>
<dbReference type="PROSITE" id="PS50043">
    <property type="entry name" value="HTH_LUXR_2"/>
    <property type="match status" value="1"/>
</dbReference>
<sequence>MMRSGSPDRLDLGVQMAAFRIVQEALTNALKYAGPRTAVDLSLAADSCHVHIVVHDSGPPDAEPASAANRAERRFNSRLRFARYEVGIAGRRRSRPRRHGRTRRALRRHGQRRPSIGRRLDRLRDPERQPFMISVLVVDAQPLQRFGFRMLLESAPDTEIVGEAENGAEAVRRTTELHPDVVLIDIRMPGVDGIEATRRIVAAGGRSRILVLTTFDVDRYALAALRAGASGFLLKDIHPEELLAGIRAVAAGDAVIAPALTRRLLDAFADRLSDDLCGPVREDPRLDSLTGREREILVAIGHGLTNGEIAQRFTLSESTVKTHVGRVLAKIGARDRIQAVILAYDLRLTRPI</sequence>
<evidence type="ECO:0000256" key="4">
    <source>
        <dbReference type="ARBA" id="ARBA00023163"/>
    </source>
</evidence>
<dbReference type="AlphaFoldDB" id="A0A918AF10"/>
<evidence type="ECO:0008006" key="11">
    <source>
        <dbReference type="Google" id="ProtNLM"/>
    </source>
</evidence>
<dbReference type="InterPro" id="IPR000792">
    <property type="entry name" value="Tscrpt_reg_LuxR_C"/>
</dbReference>
<name>A0A918AF10_9ACTN</name>
<evidence type="ECO:0000259" key="8">
    <source>
        <dbReference type="PROSITE" id="PS50110"/>
    </source>
</evidence>
<dbReference type="GO" id="GO:0006355">
    <property type="term" value="P:regulation of DNA-templated transcription"/>
    <property type="evidence" value="ECO:0007669"/>
    <property type="project" value="InterPro"/>
</dbReference>
<dbReference type="Gene3D" id="3.40.50.2300">
    <property type="match status" value="1"/>
</dbReference>
<gene>
    <name evidence="9" type="ORF">GCM10012278_88260</name>
</gene>
<dbReference type="EMBL" id="BMNK01000027">
    <property type="protein sequence ID" value="GGP17933.1"/>
    <property type="molecule type" value="Genomic_DNA"/>
</dbReference>
<dbReference type="RefSeq" id="WP_308112916.1">
    <property type="nucleotide sequence ID" value="NZ_BMNK01000027.1"/>
</dbReference>
<evidence type="ECO:0000256" key="2">
    <source>
        <dbReference type="ARBA" id="ARBA00023015"/>
    </source>
</evidence>
<dbReference type="SMART" id="SM00448">
    <property type="entry name" value="REC"/>
    <property type="match status" value="1"/>
</dbReference>
<feature type="compositionally biased region" description="Basic residues" evidence="6">
    <location>
        <begin position="90"/>
        <end position="116"/>
    </location>
</feature>
<dbReference type="InterPro" id="IPR058245">
    <property type="entry name" value="NreC/VraR/RcsB-like_REC"/>
</dbReference>
<dbReference type="SUPFAM" id="SSF46894">
    <property type="entry name" value="C-terminal effector domain of the bipartite response regulators"/>
    <property type="match status" value="1"/>
</dbReference>
<dbReference type="SMART" id="SM00421">
    <property type="entry name" value="HTH_LUXR"/>
    <property type="match status" value="1"/>
</dbReference>
<dbReference type="PROSITE" id="PS50110">
    <property type="entry name" value="RESPONSE_REGULATORY"/>
    <property type="match status" value="1"/>
</dbReference>
<dbReference type="InterPro" id="IPR039420">
    <property type="entry name" value="WalR-like"/>
</dbReference>
<keyword evidence="2" id="KW-0805">Transcription regulation</keyword>
<accession>A0A918AF10</accession>
<dbReference type="InterPro" id="IPR036890">
    <property type="entry name" value="HATPase_C_sf"/>
</dbReference>
<dbReference type="Pfam" id="PF00072">
    <property type="entry name" value="Response_reg"/>
    <property type="match status" value="1"/>
</dbReference>
<evidence type="ECO:0000256" key="3">
    <source>
        <dbReference type="ARBA" id="ARBA00023125"/>
    </source>
</evidence>
<feature type="domain" description="Response regulatory" evidence="8">
    <location>
        <begin position="134"/>
        <end position="250"/>
    </location>
</feature>
<dbReference type="PANTHER" id="PTHR43214">
    <property type="entry name" value="TWO-COMPONENT RESPONSE REGULATOR"/>
    <property type="match status" value="1"/>
</dbReference>
<evidence type="ECO:0000313" key="10">
    <source>
        <dbReference type="Proteomes" id="UP000660745"/>
    </source>
</evidence>
<reference evidence="9" key="2">
    <citation type="submission" date="2020-09" db="EMBL/GenBank/DDBJ databases">
        <authorList>
            <person name="Sun Q."/>
            <person name="Zhou Y."/>
        </authorList>
    </citation>
    <scope>NUCLEOTIDE SEQUENCE</scope>
    <source>
        <strain evidence="9">CGMCC 4.7430</strain>
    </source>
</reference>
<keyword evidence="4" id="KW-0804">Transcription</keyword>